<comment type="caution">
    <text evidence="1">The sequence shown here is derived from an EMBL/GenBank/DDBJ whole genome shotgun (WGS) entry which is preliminary data.</text>
</comment>
<gene>
    <name evidence="1" type="ORF">AWC19_09645</name>
</gene>
<proteinExistence type="predicted"/>
<dbReference type="Proteomes" id="UP000193529">
    <property type="component" value="Unassembled WGS sequence"/>
</dbReference>
<dbReference type="STRING" id="153971.AWC19_09645"/>
<sequence>MDTVWHMPPAAGKELPFVVLNLFHFPSDEDVKHFEETVLNWWPELIFFVGRLSGDVSERYTHCVVWLYKDFDEYKRNVEEYAKVLNQMPEGYGDWPGYRFDHAYCARAADLRDPILKEHGIEGWTQRLHEIWGNPNVPDDARVREWSKQLWGKLANDWTAEALVRSGWVPAAGPKALQHTPTREPE</sequence>
<name>A0A1X1ZM21_9MYCO</name>
<evidence type="ECO:0000313" key="2">
    <source>
        <dbReference type="Proteomes" id="UP000193529"/>
    </source>
</evidence>
<dbReference type="EMBL" id="LQPJ01000102">
    <property type="protein sequence ID" value="ORW24362.1"/>
    <property type="molecule type" value="Genomic_DNA"/>
</dbReference>
<evidence type="ECO:0000313" key="1">
    <source>
        <dbReference type="EMBL" id="ORW24362.1"/>
    </source>
</evidence>
<keyword evidence="2" id="KW-1185">Reference proteome</keyword>
<accession>A0A1X1ZM21</accession>
<organism evidence="1 2">
    <name type="scientific">Mycobacterium palustre</name>
    <dbReference type="NCBI Taxonomy" id="153971"/>
    <lineage>
        <taxon>Bacteria</taxon>
        <taxon>Bacillati</taxon>
        <taxon>Actinomycetota</taxon>
        <taxon>Actinomycetes</taxon>
        <taxon>Mycobacteriales</taxon>
        <taxon>Mycobacteriaceae</taxon>
        <taxon>Mycobacterium</taxon>
        <taxon>Mycobacterium simiae complex</taxon>
    </lineage>
</organism>
<dbReference type="AlphaFoldDB" id="A0A1X1ZM21"/>
<protein>
    <submittedName>
        <fullName evidence="1">Uncharacterized protein</fullName>
    </submittedName>
</protein>
<reference evidence="1 2" key="1">
    <citation type="submission" date="2016-01" db="EMBL/GenBank/DDBJ databases">
        <title>The new phylogeny of the genus Mycobacterium.</title>
        <authorList>
            <person name="Tarcisio F."/>
            <person name="Conor M."/>
            <person name="Antonella G."/>
            <person name="Elisabetta G."/>
            <person name="Giulia F.S."/>
            <person name="Sara T."/>
            <person name="Anna F."/>
            <person name="Clotilde B."/>
            <person name="Roberto B."/>
            <person name="Veronica D.S."/>
            <person name="Fabio R."/>
            <person name="Monica P."/>
            <person name="Olivier J."/>
            <person name="Enrico T."/>
            <person name="Nicola S."/>
        </authorList>
    </citation>
    <scope>NUCLEOTIDE SEQUENCE [LARGE SCALE GENOMIC DNA]</scope>
    <source>
        <strain evidence="1 2">DSM 44572</strain>
    </source>
</reference>